<evidence type="ECO:0000256" key="1">
    <source>
        <dbReference type="SAM" id="MobiDB-lite"/>
    </source>
</evidence>
<name>A0A3S0Z6I4_ELYCH</name>
<reference evidence="2 3" key="1">
    <citation type="submission" date="2019-01" db="EMBL/GenBank/DDBJ databases">
        <title>A draft genome assembly of the solar-powered sea slug Elysia chlorotica.</title>
        <authorList>
            <person name="Cai H."/>
            <person name="Li Q."/>
            <person name="Fang X."/>
            <person name="Li J."/>
            <person name="Curtis N.E."/>
            <person name="Altenburger A."/>
            <person name="Shibata T."/>
            <person name="Feng M."/>
            <person name="Maeda T."/>
            <person name="Schwartz J.A."/>
            <person name="Shigenobu S."/>
            <person name="Lundholm N."/>
            <person name="Nishiyama T."/>
            <person name="Yang H."/>
            <person name="Hasebe M."/>
            <person name="Li S."/>
            <person name="Pierce S.K."/>
            <person name="Wang J."/>
        </authorList>
    </citation>
    <scope>NUCLEOTIDE SEQUENCE [LARGE SCALE GENOMIC DNA]</scope>
    <source>
        <strain evidence="2">EC2010</strain>
        <tissue evidence="2">Whole organism of an adult</tissue>
    </source>
</reference>
<comment type="caution">
    <text evidence="2">The sequence shown here is derived from an EMBL/GenBank/DDBJ whole genome shotgun (WGS) entry which is preliminary data.</text>
</comment>
<keyword evidence="3" id="KW-1185">Reference proteome</keyword>
<organism evidence="2 3">
    <name type="scientific">Elysia chlorotica</name>
    <name type="common">Eastern emerald elysia</name>
    <name type="synonym">Sea slug</name>
    <dbReference type="NCBI Taxonomy" id="188477"/>
    <lineage>
        <taxon>Eukaryota</taxon>
        <taxon>Metazoa</taxon>
        <taxon>Spiralia</taxon>
        <taxon>Lophotrochozoa</taxon>
        <taxon>Mollusca</taxon>
        <taxon>Gastropoda</taxon>
        <taxon>Heterobranchia</taxon>
        <taxon>Euthyneura</taxon>
        <taxon>Panpulmonata</taxon>
        <taxon>Sacoglossa</taxon>
        <taxon>Placobranchoidea</taxon>
        <taxon>Plakobranchidae</taxon>
        <taxon>Elysia</taxon>
    </lineage>
</organism>
<dbReference type="AlphaFoldDB" id="A0A3S0Z6I4"/>
<dbReference type="EMBL" id="RQTK01001413">
    <property type="protein sequence ID" value="RUS70418.1"/>
    <property type="molecule type" value="Genomic_DNA"/>
</dbReference>
<feature type="region of interest" description="Disordered" evidence="1">
    <location>
        <begin position="26"/>
        <end position="130"/>
    </location>
</feature>
<evidence type="ECO:0000313" key="3">
    <source>
        <dbReference type="Proteomes" id="UP000271974"/>
    </source>
</evidence>
<accession>A0A3S0Z6I4</accession>
<feature type="compositionally biased region" description="Basic and acidic residues" evidence="1">
    <location>
        <begin position="60"/>
        <end position="71"/>
    </location>
</feature>
<proteinExistence type="predicted"/>
<dbReference type="OrthoDB" id="6078889at2759"/>
<sequence>MEPQGQSHGPDWPSFHWWRAELSTKYSRPPSPFPASFETPRNRSQRGATEPPTEPAADGCGDKETEEDAHRLTWPICSGPHTSSVLHNGLHAEKQNRACNQRSKKTGRLEAKRQAWIPPSNPSKTGAIFHPPPYTNRCKETLFHAKTAHPKKLTTAF</sequence>
<dbReference type="Proteomes" id="UP000271974">
    <property type="component" value="Unassembled WGS sequence"/>
</dbReference>
<gene>
    <name evidence="2" type="ORF">EGW08_021817</name>
</gene>
<evidence type="ECO:0000313" key="2">
    <source>
        <dbReference type="EMBL" id="RUS70418.1"/>
    </source>
</evidence>
<protein>
    <submittedName>
        <fullName evidence="2">Uncharacterized protein</fullName>
    </submittedName>
</protein>